<dbReference type="EMBL" id="JBHRZF010000222">
    <property type="protein sequence ID" value="MFC3863013.1"/>
    <property type="molecule type" value="Genomic_DNA"/>
</dbReference>
<evidence type="ECO:0000313" key="1">
    <source>
        <dbReference type="EMBL" id="MFC3863013.1"/>
    </source>
</evidence>
<gene>
    <name evidence="1" type="ORF">ACFOPQ_19810</name>
</gene>
<proteinExistence type="predicted"/>
<reference evidence="2" key="1">
    <citation type="journal article" date="2019" name="Int. J. Syst. Evol. Microbiol.">
        <title>The Global Catalogue of Microorganisms (GCM) 10K type strain sequencing project: providing services to taxonomists for standard genome sequencing and annotation.</title>
        <authorList>
            <consortium name="The Broad Institute Genomics Platform"/>
            <consortium name="The Broad Institute Genome Sequencing Center for Infectious Disease"/>
            <person name="Wu L."/>
            <person name="Ma J."/>
        </authorList>
    </citation>
    <scope>NUCLEOTIDE SEQUENCE [LARGE SCALE GENOMIC DNA]</scope>
    <source>
        <strain evidence="2">CCTCC AB 2013263</strain>
    </source>
</reference>
<comment type="caution">
    <text evidence="1">The sequence shown here is derived from an EMBL/GenBank/DDBJ whole genome shotgun (WGS) entry which is preliminary data.</text>
</comment>
<dbReference type="RefSeq" id="WP_380080950.1">
    <property type="nucleotide sequence ID" value="NZ_JBHRZF010000222.1"/>
</dbReference>
<name>A0ABV8ABG4_9DEIO</name>
<accession>A0ABV8ABG4</accession>
<protein>
    <submittedName>
        <fullName evidence="1">Uncharacterized protein</fullName>
    </submittedName>
</protein>
<evidence type="ECO:0000313" key="2">
    <source>
        <dbReference type="Proteomes" id="UP001595748"/>
    </source>
</evidence>
<keyword evidence="2" id="KW-1185">Reference proteome</keyword>
<organism evidence="1 2">
    <name type="scientific">Deinococcus antarcticus</name>
    <dbReference type="NCBI Taxonomy" id="1298767"/>
    <lineage>
        <taxon>Bacteria</taxon>
        <taxon>Thermotogati</taxon>
        <taxon>Deinococcota</taxon>
        <taxon>Deinococci</taxon>
        <taxon>Deinococcales</taxon>
        <taxon>Deinococcaceae</taxon>
        <taxon>Deinococcus</taxon>
    </lineage>
</organism>
<dbReference type="Proteomes" id="UP001595748">
    <property type="component" value="Unassembled WGS sequence"/>
</dbReference>
<sequence length="74" mass="8370">MNKQTAKARLAEIGPHALKHVLEVRETIALCQRIGARENAVLIPELRRSTLQYIAQVKKEYRQLKAALEGGVYD</sequence>